<protein>
    <submittedName>
        <fullName evidence="4">AAA family ATPase</fullName>
    </submittedName>
</protein>
<dbReference type="GO" id="GO:0003677">
    <property type="term" value="F:DNA binding"/>
    <property type="evidence" value="ECO:0007669"/>
    <property type="project" value="InterPro"/>
</dbReference>
<dbReference type="SUPFAM" id="SSF52540">
    <property type="entry name" value="P-loop containing nucleoside triphosphate hydrolases"/>
    <property type="match status" value="1"/>
</dbReference>
<evidence type="ECO:0000259" key="3">
    <source>
        <dbReference type="SMART" id="SM00421"/>
    </source>
</evidence>
<dbReference type="InterPro" id="IPR036388">
    <property type="entry name" value="WH-like_DNA-bd_sf"/>
</dbReference>
<evidence type="ECO:0000256" key="1">
    <source>
        <dbReference type="ARBA" id="ARBA00022741"/>
    </source>
</evidence>
<gene>
    <name evidence="4" type="ORF">F0L68_25195</name>
</gene>
<dbReference type="InterPro" id="IPR041664">
    <property type="entry name" value="AAA_16"/>
</dbReference>
<accession>A0A5B2X1Z7</accession>
<evidence type="ECO:0000313" key="4">
    <source>
        <dbReference type="EMBL" id="KAA2257257.1"/>
    </source>
</evidence>
<dbReference type="AlphaFoldDB" id="A0A5B2X1Z7"/>
<reference evidence="4 5" key="2">
    <citation type="submission" date="2019-09" db="EMBL/GenBank/DDBJ databases">
        <authorList>
            <person name="Jin C."/>
        </authorList>
    </citation>
    <scope>NUCLEOTIDE SEQUENCE [LARGE SCALE GENOMIC DNA]</scope>
    <source>
        <strain evidence="4 5">AN110305</strain>
    </source>
</reference>
<dbReference type="GO" id="GO:0005737">
    <property type="term" value="C:cytoplasm"/>
    <property type="evidence" value="ECO:0007669"/>
    <property type="project" value="TreeGrafter"/>
</dbReference>
<dbReference type="Pfam" id="PF13191">
    <property type="entry name" value="AAA_16"/>
    <property type="match status" value="1"/>
</dbReference>
<keyword evidence="2" id="KW-0067">ATP-binding</keyword>
<dbReference type="PANTHER" id="PTHR16305">
    <property type="entry name" value="TESTICULAR SOLUBLE ADENYLYL CYCLASE"/>
    <property type="match status" value="1"/>
</dbReference>
<sequence length="964" mass="102175">MDVLPHRVERVPIVGREPDLALLDDALADAGRNRGGAVFLTGESGIGKTRLAAEAEARAAEAGMPVLRGRSSTVGRASAPFRPLAEALFSLLRTTGPPDDPELAPYRPVLAGFVPEWHEHAVAGGEVSLVLLAEAVLRLLAVVGRGSGCLLVLDDLHNADADTVAVVEYLADNLHREPVLLVATCRAQDSPGYRLALDAARRGTARMLAVPRLTDDQVRRLAAHHLATDRDAVPGAVVDLLCRDGDGNPFVVAELVEHLVVTGAVRATEGAWTVVGDLRPEVPVTVVRCVADRATSLGPDAVAVLRAAAVLGQRFPVLAAQRVAGLDDTSFAAGLRAATVAGLVGQDGPRCCAFRHALTVEALLADLLPAERADLALLAADAVQDAEPGLSGDRCQLVAGLRLAAGQVTAAATLFAEAGRRAMAVGAVTSSVDFLQHALDLAADAADDLRADIGEALLLALAEAGQVDRAFTLLAGLCHVAPARRAALHTRLAWATYLTGRVADGLAQVATARDLLGPDAAAADVAPVDAIAAHLVLQLPDPDRLEVAESLALRAADNTDSAVVTCQAMQILGLVARRRDHAESERHFEHMLEAATTHGLTLWRLRALAKLGANDILRNGDDHRLVAARQEATRLGAVPMMFGLDTTLAMLTVLRADHAAARTLLDAAAQWKIGVLPGYLPALNAVLAAHRGRRAEMERQLTAFDAETEEDSHLLPMVWGLARAFCSLLEEDRGGARAELRTAREHAEAAPTLYPQSSGVGVGLLLDVLDGAAGWPEHDEVAASCDAQLRWNRLFIAFARAVLLGRAARFDEAVATVTAAEVVAGPYPRAHHLGLRLVGEAALADGWGDPEAWLRRAEEHFHDAEVPSVAAACRSLLRRSGVRAPQRRHGRQLIPADLRRCGVTVREYEVLTLLVDRLGNRAIGERLYISPRTVEKHVASLITKTGQPDRAALCAHASAQVTRD</sequence>
<dbReference type="OrthoDB" id="5378762at2"/>
<keyword evidence="5" id="KW-1185">Reference proteome</keyword>
<dbReference type="CDD" id="cd06170">
    <property type="entry name" value="LuxR_C_like"/>
    <property type="match status" value="1"/>
</dbReference>
<evidence type="ECO:0000313" key="5">
    <source>
        <dbReference type="Proteomes" id="UP000323454"/>
    </source>
</evidence>
<dbReference type="GO" id="GO:0005524">
    <property type="term" value="F:ATP binding"/>
    <property type="evidence" value="ECO:0007669"/>
    <property type="project" value="UniProtKB-KW"/>
</dbReference>
<dbReference type="Pfam" id="PF00196">
    <property type="entry name" value="GerE"/>
    <property type="match status" value="1"/>
</dbReference>
<proteinExistence type="predicted"/>
<dbReference type="SMART" id="SM00421">
    <property type="entry name" value="HTH_LUXR"/>
    <property type="match status" value="1"/>
</dbReference>
<feature type="domain" description="HTH luxR-type" evidence="3">
    <location>
        <begin position="900"/>
        <end position="957"/>
    </location>
</feature>
<dbReference type="InterPro" id="IPR027417">
    <property type="entry name" value="P-loop_NTPase"/>
</dbReference>
<dbReference type="Proteomes" id="UP000323454">
    <property type="component" value="Unassembled WGS sequence"/>
</dbReference>
<dbReference type="Gene3D" id="1.10.10.10">
    <property type="entry name" value="Winged helix-like DNA-binding domain superfamily/Winged helix DNA-binding domain"/>
    <property type="match status" value="1"/>
</dbReference>
<reference evidence="4 5" key="1">
    <citation type="submission" date="2019-09" db="EMBL/GenBank/DDBJ databases">
        <title>Goodfellowia gen. nov., a new genus of the Pseudonocardineae related to Actinoalloteichus, containing Goodfellowia coeruleoviolacea gen. nov., comb. nov. gen. nov., comb. nov.</title>
        <authorList>
            <person name="Labeda D."/>
        </authorList>
    </citation>
    <scope>NUCLEOTIDE SEQUENCE [LARGE SCALE GENOMIC DNA]</scope>
    <source>
        <strain evidence="4 5">AN110305</strain>
    </source>
</reference>
<keyword evidence="1" id="KW-0547">Nucleotide-binding</keyword>
<organism evidence="4 5">
    <name type="scientific">Solihabitans fulvus</name>
    <dbReference type="NCBI Taxonomy" id="1892852"/>
    <lineage>
        <taxon>Bacteria</taxon>
        <taxon>Bacillati</taxon>
        <taxon>Actinomycetota</taxon>
        <taxon>Actinomycetes</taxon>
        <taxon>Pseudonocardiales</taxon>
        <taxon>Pseudonocardiaceae</taxon>
        <taxon>Solihabitans</taxon>
    </lineage>
</organism>
<dbReference type="InterPro" id="IPR016032">
    <property type="entry name" value="Sig_transdc_resp-reg_C-effctor"/>
</dbReference>
<dbReference type="PANTHER" id="PTHR16305:SF35">
    <property type="entry name" value="TRANSCRIPTIONAL ACTIVATOR DOMAIN"/>
    <property type="match status" value="1"/>
</dbReference>
<dbReference type="GO" id="GO:0004016">
    <property type="term" value="F:adenylate cyclase activity"/>
    <property type="evidence" value="ECO:0007669"/>
    <property type="project" value="TreeGrafter"/>
</dbReference>
<dbReference type="SUPFAM" id="SSF46894">
    <property type="entry name" value="C-terminal effector domain of the bipartite response regulators"/>
    <property type="match status" value="1"/>
</dbReference>
<dbReference type="RefSeq" id="WP_149852275.1">
    <property type="nucleotide sequence ID" value="NZ_VUOB01000046.1"/>
</dbReference>
<dbReference type="Gene3D" id="3.40.50.300">
    <property type="entry name" value="P-loop containing nucleotide triphosphate hydrolases"/>
    <property type="match status" value="1"/>
</dbReference>
<dbReference type="GO" id="GO:0006355">
    <property type="term" value="P:regulation of DNA-templated transcription"/>
    <property type="evidence" value="ECO:0007669"/>
    <property type="project" value="InterPro"/>
</dbReference>
<comment type="caution">
    <text evidence="4">The sequence shown here is derived from an EMBL/GenBank/DDBJ whole genome shotgun (WGS) entry which is preliminary data.</text>
</comment>
<dbReference type="EMBL" id="VUOB01000046">
    <property type="protein sequence ID" value="KAA2257257.1"/>
    <property type="molecule type" value="Genomic_DNA"/>
</dbReference>
<evidence type="ECO:0000256" key="2">
    <source>
        <dbReference type="ARBA" id="ARBA00022840"/>
    </source>
</evidence>
<name>A0A5B2X1Z7_9PSEU</name>
<dbReference type="InterPro" id="IPR000792">
    <property type="entry name" value="Tscrpt_reg_LuxR_C"/>
</dbReference>